<evidence type="ECO:0008006" key="3">
    <source>
        <dbReference type="Google" id="ProtNLM"/>
    </source>
</evidence>
<proteinExistence type="predicted"/>
<evidence type="ECO:0000313" key="1">
    <source>
        <dbReference type="EMBL" id="OGH01695.1"/>
    </source>
</evidence>
<dbReference type="AlphaFoldDB" id="A0A1F6GU57"/>
<organism evidence="1 2">
    <name type="scientific">Candidatus Lambdaproteobacteria bacterium RIFOXYD2_FULL_56_26</name>
    <dbReference type="NCBI Taxonomy" id="1817773"/>
    <lineage>
        <taxon>Bacteria</taxon>
        <taxon>Pseudomonadati</taxon>
        <taxon>Pseudomonadota</taxon>
        <taxon>Candidatus Lambdaproteobacteria</taxon>
    </lineage>
</organism>
<accession>A0A1F6GU57</accession>
<protein>
    <recommendedName>
        <fullName evidence="3">Type-F conjugative transfer system protein TraW</fullName>
    </recommendedName>
</protein>
<sequence>MHPNLRLFLGLIFALLPWWTVLAVYLYPQVIFGEEVETVGKTYPIIEQDMIERIHEEVEKGTWKKDLEPKKLRKKLEELKPLDWARLPRATEDRTFTPDLTWELDFEITDAQGKVLYPKGFKFDPSRHLRLQNRYLAFDPSDPAQLEWFEASQYKRDGGLRLMVAGGSMLKLTEAWNRPVYYLPQPVVKRFGIKALPALVEQKGDHVEVKEFKVKGGKK</sequence>
<gene>
    <name evidence="1" type="ORF">A2557_11820</name>
</gene>
<reference evidence="1 2" key="1">
    <citation type="journal article" date="2016" name="Nat. Commun.">
        <title>Thousands of microbial genomes shed light on interconnected biogeochemical processes in an aquifer system.</title>
        <authorList>
            <person name="Anantharaman K."/>
            <person name="Brown C.T."/>
            <person name="Hug L.A."/>
            <person name="Sharon I."/>
            <person name="Castelle C.J."/>
            <person name="Probst A.J."/>
            <person name="Thomas B.C."/>
            <person name="Singh A."/>
            <person name="Wilkins M.J."/>
            <person name="Karaoz U."/>
            <person name="Brodie E.L."/>
            <person name="Williams K.H."/>
            <person name="Hubbard S.S."/>
            <person name="Banfield J.F."/>
        </authorList>
    </citation>
    <scope>NUCLEOTIDE SEQUENCE [LARGE SCALE GENOMIC DNA]</scope>
</reference>
<dbReference type="EMBL" id="MFNF01000030">
    <property type="protein sequence ID" value="OGH01695.1"/>
    <property type="molecule type" value="Genomic_DNA"/>
</dbReference>
<name>A0A1F6GU57_9PROT</name>
<dbReference type="Proteomes" id="UP000177583">
    <property type="component" value="Unassembled WGS sequence"/>
</dbReference>
<evidence type="ECO:0000313" key="2">
    <source>
        <dbReference type="Proteomes" id="UP000177583"/>
    </source>
</evidence>
<comment type="caution">
    <text evidence="1">The sequence shown here is derived from an EMBL/GenBank/DDBJ whole genome shotgun (WGS) entry which is preliminary data.</text>
</comment>